<dbReference type="EC" id="1.14.99.56" evidence="15"/>
<keyword evidence="4" id="KW-0479">Metal-binding</keyword>
<comment type="subcellular location">
    <subcellularLocation>
        <location evidence="2">Secreted</location>
    </subcellularLocation>
</comment>
<accession>A0ABR0HEW4</accession>
<comment type="caution">
    <text evidence="18">The sequence shown here is derived from an EMBL/GenBank/DDBJ whole genome shotgun (WGS) entry which is preliminary data.</text>
</comment>
<evidence type="ECO:0000256" key="9">
    <source>
        <dbReference type="ARBA" id="ARBA00023033"/>
    </source>
</evidence>
<evidence type="ECO:0000313" key="18">
    <source>
        <dbReference type="EMBL" id="KAK4666431.1"/>
    </source>
</evidence>
<evidence type="ECO:0000256" key="15">
    <source>
        <dbReference type="ARBA" id="ARBA00047174"/>
    </source>
</evidence>
<comment type="similarity">
    <text evidence="13">Belongs to the polysaccharide monooxygenase AA9 family.</text>
</comment>
<reference evidence="18 19" key="1">
    <citation type="journal article" date="2023" name="bioRxiv">
        <title>High-quality genome assemblies of four members of thePodospora anserinaspecies complex.</title>
        <authorList>
            <person name="Ament-Velasquez S.L."/>
            <person name="Vogan A.A."/>
            <person name="Wallerman O."/>
            <person name="Hartmann F."/>
            <person name="Gautier V."/>
            <person name="Silar P."/>
            <person name="Giraud T."/>
            <person name="Johannesson H."/>
        </authorList>
    </citation>
    <scope>NUCLEOTIDE SEQUENCE [LARGE SCALE GENOMIC DNA]</scope>
    <source>
        <strain evidence="18 19">CBS 411.78</strain>
    </source>
</reference>
<keyword evidence="12" id="KW-0624">Polysaccharide degradation</keyword>
<dbReference type="PANTHER" id="PTHR33353">
    <property type="entry name" value="PUTATIVE (AFU_ORTHOLOGUE AFUA_1G12560)-RELATED"/>
    <property type="match status" value="1"/>
</dbReference>
<keyword evidence="7" id="KW-0560">Oxidoreductase</keyword>
<evidence type="ECO:0000256" key="11">
    <source>
        <dbReference type="ARBA" id="ARBA00023277"/>
    </source>
</evidence>
<protein>
    <recommendedName>
        <fullName evidence="15">lytic cellulose monooxygenase (C4-dehydrogenating)</fullName>
        <ecNumber evidence="15">1.14.99.56</ecNumber>
    </recommendedName>
</protein>
<dbReference type="Pfam" id="PF03443">
    <property type="entry name" value="AA9"/>
    <property type="match status" value="1"/>
</dbReference>
<dbReference type="PANTHER" id="PTHR33353:SF10">
    <property type="entry name" value="ENDO-BETA-1,4-GLUCANASE D"/>
    <property type="match status" value="1"/>
</dbReference>
<keyword evidence="6" id="KW-0136">Cellulose degradation</keyword>
<name>A0ABR0HEW4_9PEZI</name>
<evidence type="ECO:0000256" key="13">
    <source>
        <dbReference type="ARBA" id="ARBA00044502"/>
    </source>
</evidence>
<dbReference type="InterPro" id="IPR049892">
    <property type="entry name" value="AA9"/>
</dbReference>
<dbReference type="InterPro" id="IPR005103">
    <property type="entry name" value="AA9_LPMO"/>
</dbReference>
<keyword evidence="10" id="KW-1015">Disulfide bond</keyword>
<dbReference type="RefSeq" id="XP_062766397.1">
    <property type="nucleotide sequence ID" value="XM_062905701.1"/>
</dbReference>
<comment type="catalytic activity">
    <reaction evidence="14">
        <text>[(1-&gt;4)-beta-D-glucosyl]n+m + reduced acceptor + O2 = 4-dehydro-beta-D-glucosyl-[(1-&gt;4)-beta-D-glucosyl]n-1 + [(1-&gt;4)-beta-D-glucosyl]m + acceptor + H2O.</text>
        <dbReference type="EC" id="1.14.99.56"/>
    </reaction>
</comment>
<proteinExistence type="inferred from homology"/>
<keyword evidence="19" id="KW-1185">Reference proteome</keyword>
<evidence type="ECO:0000256" key="3">
    <source>
        <dbReference type="ARBA" id="ARBA00022525"/>
    </source>
</evidence>
<evidence type="ECO:0000256" key="14">
    <source>
        <dbReference type="ARBA" id="ARBA00045077"/>
    </source>
</evidence>
<evidence type="ECO:0000256" key="16">
    <source>
        <dbReference type="SAM" id="MobiDB-lite"/>
    </source>
</evidence>
<evidence type="ECO:0000256" key="10">
    <source>
        <dbReference type="ARBA" id="ARBA00023157"/>
    </source>
</evidence>
<evidence type="ECO:0000256" key="1">
    <source>
        <dbReference type="ARBA" id="ARBA00001973"/>
    </source>
</evidence>
<feature type="domain" description="Auxiliary Activity family 9 catalytic" evidence="17">
    <location>
        <begin position="481"/>
        <end position="626"/>
    </location>
</feature>
<keyword evidence="9" id="KW-0503">Monooxygenase</keyword>
<evidence type="ECO:0000256" key="8">
    <source>
        <dbReference type="ARBA" id="ARBA00023008"/>
    </source>
</evidence>
<keyword evidence="8" id="KW-0186">Copper</keyword>
<evidence type="ECO:0000256" key="12">
    <source>
        <dbReference type="ARBA" id="ARBA00023326"/>
    </source>
</evidence>
<evidence type="ECO:0000259" key="17">
    <source>
        <dbReference type="Pfam" id="PF03443"/>
    </source>
</evidence>
<evidence type="ECO:0000256" key="2">
    <source>
        <dbReference type="ARBA" id="ARBA00004613"/>
    </source>
</evidence>
<dbReference type="EMBL" id="JAFFHB010000004">
    <property type="protein sequence ID" value="KAK4666431.1"/>
    <property type="molecule type" value="Genomic_DNA"/>
</dbReference>
<evidence type="ECO:0000256" key="4">
    <source>
        <dbReference type="ARBA" id="ARBA00022723"/>
    </source>
</evidence>
<dbReference type="Proteomes" id="UP001326199">
    <property type="component" value="Unassembled WGS sequence"/>
</dbReference>
<keyword evidence="11" id="KW-0119">Carbohydrate metabolism</keyword>
<feature type="compositionally biased region" description="Basic and acidic residues" evidence="16">
    <location>
        <begin position="389"/>
        <end position="402"/>
    </location>
</feature>
<comment type="cofactor">
    <cofactor evidence="1">
        <name>Cu(2+)</name>
        <dbReference type="ChEBI" id="CHEBI:29036"/>
    </cofactor>
</comment>
<dbReference type="GeneID" id="87925727"/>
<sequence>MSNEALYHESLDKLNLSCRTGLSFNFKEQTEQEAQLVVDLGGSVTHIPSPQPSPTYKPAGLPSRAALTYTPANAKTYPSAEWELTNDKPQAEGDGFMLWKEYAPVILTRRSSSLQSEREQVLDAVSSLGLKGPVKGLGKLSRPVLNKYYRTEQALAEFLIKQDRVLLRPLPSPETGQRELERLETELFDTSKYMGSTNYMTVLTWSDDNPWGTITLFQVETPLMGSVSQGGYLESQRRKPPNLHVHVREPFATKIKPVAAMEHIPQQILVNMRMDTAIRKLVLVHEQNSQRFRWMAKGEMGHPSYATIYRPDMPVPIAVQRSLYEHLDADEAAILGHHSHRRPSCLSPQAGYQDRQEVTADGIVATIPQFLALLHSTQSIVEVASSPKPPDEERVETTSGERFRRCSMKQPLQGKRHTGRDVHVVVLLPASRSAWVEEKLFWTDEQGHLAEFKQKRYKSYIRPVPAETPLLITDKNDIRCDTVGFKPTFWIHHPGAYAAYLSAVPPGKTISNYAGDGDWFKIWEFGTYPNLTAESTYQQTWRLLADPLTFQIPTATPPGKYLLRFEHVALHLASQRGGAEFYPSCAHVEVLNAGWKSTGLSPGPTARFPEAHEAEEHGKLVFNIWDFDDVQQLNSRKMPGPQVWDGR</sequence>
<evidence type="ECO:0000313" key="19">
    <source>
        <dbReference type="Proteomes" id="UP001326199"/>
    </source>
</evidence>
<organism evidence="18 19">
    <name type="scientific">Podospora pseudopauciseta</name>
    <dbReference type="NCBI Taxonomy" id="2093780"/>
    <lineage>
        <taxon>Eukaryota</taxon>
        <taxon>Fungi</taxon>
        <taxon>Dikarya</taxon>
        <taxon>Ascomycota</taxon>
        <taxon>Pezizomycotina</taxon>
        <taxon>Sordariomycetes</taxon>
        <taxon>Sordariomycetidae</taxon>
        <taxon>Sordariales</taxon>
        <taxon>Podosporaceae</taxon>
        <taxon>Podospora</taxon>
    </lineage>
</organism>
<feature type="region of interest" description="Disordered" evidence="16">
    <location>
        <begin position="382"/>
        <end position="402"/>
    </location>
</feature>
<dbReference type="Gene3D" id="2.70.50.70">
    <property type="match status" value="1"/>
</dbReference>
<evidence type="ECO:0000256" key="7">
    <source>
        <dbReference type="ARBA" id="ARBA00023002"/>
    </source>
</evidence>
<evidence type="ECO:0000256" key="6">
    <source>
        <dbReference type="ARBA" id="ARBA00023001"/>
    </source>
</evidence>
<gene>
    <name evidence="18" type="ORF">QC763_0046870</name>
</gene>
<keyword evidence="3" id="KW-0964">Secreted</keyword>
<keyword evidence="5" id="KW-0732">Signal</keyword>
<evidence type="ECO:0000256" key="5">
    <source>
        <dbReference type="ARBA" id="ARBA00022729"/>
    </source>
</evidence>